<dbReference type="STRING" id="1801754.A3D42_00955"/>
<evidence type="ECO:0000313" key="2">
    <source>
        <dbReference type="EMBL" id="OGI77550.1"/>
    </source>
</evidence>
<dbReference type="Pfam" id="PF07610">
    <property type="entry name" value="DUF1573"/>
    <property type="match status" value="1"/>
</dbReference>
<evidence type="ECO:0000256" key="1">
    <source>
        <dbReference type="SAM" id="Phobius"/>
    </source>
</evidence>
<evidence type="ECO:0008006" key="4">
    <source>
        <dbReference type="Google" id="ProtNLM"/>
    </source>
</evidence>
<dbReference type="InterPro" id="IPR013783">
    <property type="entry name" value="Ig-like_fold"/>
</dbReference>
<dbReference type="Proteomes" id="UP000177777">
    <property type="component" value="Unassembled WGS sequence"/>
</dbReference>
<dbReference type="Gene3D" id="2.60.40.10">
    <property type="entry name" value="Immunoglobulins"/>
    <property type="match status" value="1"/>
</dbReference>
<keyword evidence="1" id="KW-0472">Membrane</keyword>
<keyword evidence="1" id="KW-1133">Transmembrane helix</keyword>
<keyword evidence="1" id="KW-0812">Transmembrane</keyword>
<feature type="transmembrane region" description="Helical" evidence="1">
    <location>
        <begin position="7"/>
        <end position="25"/>
    </location>
</feature>
<organism evidence="2 3">
    <name type="scientific">Candidatus Nomurabacteria bacterium RIFCSPHIGHO2_02_FULL_41_18</name>
    <dbReference type="NCBI Taxonomy" id="1801754"/>
    <lineage>
        <taxon>Bacteria</taxon>
        <taxon>Candidatus Nomuraibacteriota</taxon>
    </lineage>
</organism>
<accession>A0A1F6W6K2</accession>
<protein>
    <recommendedName>
        <fullName evidence="4">DUF1573 domain-containing protein</fullName>
    </recommendedName>
</protein>
<dbReference type="InterPro" id="IPR011467">
    <property type="entry name" value="DUF1573"/>
</dbReference>
<dbReference type="EMBL" id="MFUE01000013">
    <property type="protein sequence ID" value="OGI77550.1"/>
    <property type="molecule type" value="Genomic_DNA"/>
</dbReference>
<evidence type="ECO:0000313" key="3">
    <source>
        <dbReference type="Proteomes" id="UP000177777"/>
    </source>
</evidence>
<comment type="caution">
    <text evidence="2">The sequence shown here is derived from an EMBL/GenBank/DDBJ whole genome shotgun (WGS) entry which is preliminary data.</text>
</comment>
<name>A0A1F6W6K2_9BACT</name>
<sequence length="188" mass="19893">MKDKNKIIAFIVIIAILIIGLFFFGKPGKDEGVATSAKGIPEGAQELVNSHTAGTEDITTSILTAPETFYDFGTISMKNGNVSKVFKVTNFTTQDIKVPSLTTSCMCTTAYIIKSDGSRSRPFGMPGHGGAVPKANAIVGAGGSLDIEVVFDPNAHGPAGVGLIERVVFLEDENKNTVELKFRANVTP</sequence>
<reference evidence="2 3" key="1">
    <citation type="journal article" date="2016" name="Nat. Commun.">
        <title>Thousands of microbial genomes shed light on interconnected biogeochemical processes in an aquifer system.</title>
        <authorList>
            <person name="Anantharaman K."/>
            <person name="Brown C.T."/>
            <person name="Hug L.A."/>
            <person name="Sharon I."/>
            <person name="Castelle C.J."/>
            <person name="Probst A.J."/>
            <person name="Thomas B.C."/>
            <person name="Singh A."/>
            <person name="Wilkins M.J."/>
            <person name="Karaoz U."/>
            <person name="Brodie E.L."/>
            <person name="Williams K.H."/>
            <person name="Hubbard S.S."/>
            <person name="Banfield J.F."/>
        </authorList>
    </citation>
    <scope>NUCLEOTIDE SEQUENCE [LARGE SCALE GENOMIC DNA]</scope>
</reference>
<proteinExistence type="predicted"/>
<dbReference type="AlphaFoldDB" id="A0A1F6W6K2"/>
<gene>
    <name evidence="2" type="ORF">A3D42_00955</name>
</gene>